<dbReference type="PANTHER" id="PTHR43434">
    <property type="entry name" value="PHOSPHOGLYCOLATE PHOSPHATASE"/>
    <property type="match status" value="1"/>
</dbReference>
<dbReference type="GO" id="GO:0008967">
    <property type="term" value="F:phosphoglycolate phosphatase activity"/>
    <property type="evidence" value="ECO:0007669"/>
    <property type="project" value="UniProtKB-EC"/>
</dbReference>
<dbReference type="InterPro" id="IPR050155">
    <property type="entry name" value="HAD-like_hydrolase_sf"/>
</dbReference>
<evidence type="ECO:0000256" key="3">
    <source>
        <dbReference type="ARBA" id="ARBA00006171"/>
    </source>
</evidence>
<organism evidence="5 6">
    <name type="scientific">Aestuariispira insulae</name>
    <dbReference type="NCBI Taxonomy" id="1461337"/>
    <lineage>
        <taxon>Bacteria</taxon>
        <taxon>Pseudomonadati</taxon>
        <taxon>Pseudomonadota</taxon>
        <taxon>Alphaproteobacteria</taxon>
        <taxon>Rhodospirillales</taxon>
        <taxon>Kiloniellaceae</taxon>
        <taxon>Aestuariispira</taxon>
    </lineage>
</organism>
<dbReference type="Proteomes" id="UP000256845">
    <property type="component" value="Unassembled WGS sequence"/>
</dbReference>
<dbReference type="OrthoDB" id="9782449at2"/>
<comment type="catalytic activity">
    <reaction evidence="1">
        <text>2-phosphoglycolate + H2O = glycolate + phosphate</text>
        <dbReference type="Rhea" id="RHEA:14369"/>
        <dbReference type="ChEBI" id="CHEBI:15377"/>
        <dbReference type="ChEBI" id="CHEBI:29805"/>
        <dbReference type="ChEBI" id="CHEBI:43474"/>
        <dbReference type="ChEBI" id="CHEBI:58033"/>
        <dbReference type="EC" id="3.1.3.18"/>
    </reaction>
</comment>
<dbReference type="Gene3D" id="1.10.150.730">
    <property type="match status" value="1"/>
</dbReference>
<dbReference type="SUPFAM" id="SSF56784">
    <property type="entry name" value="HAD-like"/>
    <property type="match status" value="1"/>
</dbReference>
<dbReference type="InterPro" id="IPR036412">
    <property type="entry name" value="HAD-like_sf"/>
</dbReference>
<dbReference type="GO" id="GO:0006281">
    <property type="term" value="P:DNA repair"/>
    <property type="evidence" value="ECO:0007669"/>
    <property type="project" value="TreeGrafter"/>
</dbReference>
<reference evidence="5 6" key="1">
    <citation type="submission" date="2018-07" db="EMBL/GenBank/DDBJ databases">
        <title>Genomic Encyclopedia of Type Strains, Phase III (KMG-III): the genomes of soil and plant-associated and newly described type strains.</title>
        <authorList>
            <person name="Whitman W."/>
        </authorList>
    </citation>
    <scope>NUCLEOTIDE SEQUENCE [LARGE SCALE GENOMIC DNA]</scope>
    <source>
        <strain evidence="5 6">CECT 8488</strain>
    </source>
</reference>
<evidence type="ECO:0000256" key="1">
    <source>
        <dbReference type="ARBA" id="ARBA00000830"/>
    </source>
</evidence>
<comment type="caution">
    <text evidence="5">The sequence shown here is derived from an EMBL/GenBank/DDBJ whole genome shotgun (WGS) entry which is preliminary data.</text>
</comment>
<dbReference type="EMBL" id="QRDW01000001">
    <property type="protein sequence ID" value="RED53249.1"/>
    <property type="molecule type" value="Genomic_DNA"/>
</dbReference>
<dbReference type="SFLD" id="SFLDS00003">
    <property type="entry name" value="Haloacid_Dehalogenase"/>
    <property type="match status" value="1"/>
</dbReference>
<dbReference type="GO" id="GO:0005829">
    <property type="term" value="C:cytosol"/>
    <property type="evidence" value="ECO:0007669"/>
    <property type="project" value="TreeGrafter"/>
</dbReference>
<comment type="similarity">
    <text evidence="3">Belongs to the HAD-like hydrolase superfamily. CbbY/CbbZ/Gph/YieH family.</text>
</comment>
<evidence type="ECO:0000313" key="6">
    <source>
        <dbReference type="Proteomes" id="UP000256845"/>
    </source>
</evidence>
<dbReference type="InterPro" id="IPR041492">
    <property type="entry name" value="HAD_2"/>
</dbReference>
<dbReference type="RefSeq" id="WP_115934407.1">
    <property type="nucleotide sequence ID" value="NZ_QRDW01000001.1"/>
</dbReference>
<evidence type="ECO:0000313" key="5">
    <source>
        <dbReference type="EMBL" id="RED53249.1"/>
    </source>
</evidence>
<dbReference type="PANTHER" id="PTHR43434:SF1">
    <property type="entry name" value="PHOSPHOGLYCOLATE PHOSPHATASE"/>
    <property type="match status" value="1"/>
</dbReference>
<dbReference type="NCBIfam" id="TIGR01549">
    <property type="entry name" value="HAD-SF-IA-v1"/>
    <property type="match status" value="1"/>
</dbReference>
<dbReference type="InterPro" id="IPR023214">
    <property type="entry name" value="HAD_sf"/>
</dbReference>
<gene>
    <name evidence="5" type="ORF">DFP90_10131</name>
</gene>
<dbReference type="Pfam" id="PF13419">
    <property type="entry name" value="HAD_2"/>
    <property type="match status" value="1"/>
</dbReference>
<sequence>MRAEAKIGGEVVSLPKPKAILFDWDNTLVNSWPVIHQALSETFVAYGREPWSLETVMGNVRYSLRDSFPELFGEKWEEVREYFYGRFRAIHLEALIPMAGAGEMLQALYGDGIFLGVVSNKTGNYLRDEADHLDWTGYFGEIIGAGDAARDKPAPDPLTMLLERAGLTAGPEIWFVGDSGVDMEIAHRTGCSAVLIHQDNPEADEFHKHPPQLDVVNSIGLLKAVRDLMD</sequence>
<dbReference type="Gene3D" id="3.40.50.1000">
    <property type="entry name" value="HAD superfamily/HAD-like"/>
    <property type="match status" value="1"/>
</dbReference>
<evidence type="ECO:0000256" key="4">
    <source>
        <dbReference type="ARBA" id="ARBA00013078"/>
    </source>
</evidence>
<proteinExistence type="inferred from homology"/>
<accession>A0A3D9HUY0</accession>
<protein>
    <recommendedName>
        <fullName evidence="4">phosphoglycolate phosphatase</fullName>
        <ecNumber evidence="4">3.1.3.18</ecNumber>
    </recommendedName>
</protein>
<dbReference type="AlphaFoldDB" id="A0A3D9HUY0"/>
<dbReference type="SFLD" id="SFLDG01129">
    <property type="entry name" value="C1.5:_HAD__Beta-PGM__Phosphata"/>
    <property type="match status" value="1"/>
</dbReference>
<dbReference type="InterPro" id="IPR006439">
    <property type="entry name" value="HAD-SF_hydro_IA"/>
</dbReference>
<evidence type="ECO:0000256" key="2">
    <source>
        <dbReference type="ARBA" id="ARBA00004818"/>
    </source>
</evidence>
<dbReference type="EC" id="3.1.3.18" evidence="4"/>
<name>A0A3D9HUY0_9PROT</name>
<comment type="pathway">
    <text evidence="2">Organic acid metabolism; glycolate biosynthesis; glycolate from 2-phosphoglycolate: step 1/1.</text>
</comment>
<keyword evidence="6" id="KW-1185">Reference proteome</keyword>